<dbReference type="EMBL" id="CAKKNE010000005">
    <property type="protein sequence ID" value="CAH0375859.1"/>
    <property type="molecule type" value="Genomic_DNA"/>
</dbReference>
<feature type="domain" description="WW" evidence="2">
    <location>
        <begin position="827"/>
        <end position="855"/>
    </location>
</feature>
<evidence type="ECO:0000313" key="4">
    <source>
        <dbReference type="Proteomes" id="UP000789595"/>
    </source>
</evidence>
<sequence>MPTPWCRERGGARSGAATVAPRTGRNTLAATPVRRGTADGPSRAEGAAPTGTMLFGAHLVEDPDPEATRFGLKRDVPHSPAPTPFTQFLRSSRFVNAPAPAPAGQLFPVVQMPRVTDTSNLEFSLDKTLEGIYARERQEQLQLKTLQTKLKLTDEQAAEMDLLGAVRKELARQRAENGEPDELPNPIVEKLQKTLRELPPLPDKRKKKKRPPLPRRRRKPPQMSEVEMLRREMAKSRAKAQVLEKEMCLSASKAMGVTGPRVFQSGRFSHAEAYVQAAGFDTLVKTVTRLLNAQLGAGWTKWRDFIKYDRWEEAQRKFMMKHAAAEVWNGIQETFNRLIGMRWDRWTTVVHQQRLEENRVVADRNATTVGRYVRGHMARLYVVKLVAARLALRRYNAACVIQTEERRLQATERVERLRVKRERYVAATMIQSIARRMFGKRRFAYEKELARHVASAVLVQNSWRRNKSLRLVRRVLRFNRREKAACMIQCRQRQRTAKKRHDALKLAKDRRDASTKIQSLARAVFARVLADELYEAREKYENDRYDAATYLQGAWRAREARVLFGSKLRKLMERRRLEARSQACIAKWHRGWMGRLLRGNQNFVCATTHRLMHTGRTRFADEKKKRLKSMCAEAKKVEELWDDQGAAFYYYDTVRNQSFHEPPKTGYKRRDELLVLATGEAVEDPDHVLNDQQQAANAAADAAKLLFGLYSEKASKPMEELQGFLQERLALGGAASDVRMVQDERFNETCSTLETLSNELYYAGRLGRPGAKPPVRVEQEALQQELEKRVQEALLQQQSSIYSSTGLAEGSTTTGTLHRKSQISMMGWQELYDDQGNKYWYDEATGASQYENPYEGMERPSQMTQQSPPSKFERPQTSYSERAAGLSRPETRGTEASHNSIIPSEEWQQAQDHEGNFYWYNTRTNQSQYEDPYDGSRPDTAGYQLGSPTGATYDTNQGTYDNTYDGSNYDQSAPVYALEGAAQSPWSKHQDEQGYDYWYNAETHDSTYDDPHALQG</sequence>
<feature type="compositionally biased region" description="Basic residues" evidence="1">
    <location>
        <begin position="204"/>
        <end position="220"/>
    </location>
</feature>
<feature type="region of interest" description="Disordered" evidence="1">
    <location>
        <begin position="946"/>
        <end position="967"/>
    </location>
</feature>
<dbReference type="OrthoDB" id="195702at2759"/>
<feature type="region of interest" description="Disordered" evidence="1">
    <location>
        <begin position="1"/>
        <end position="49"/>
    </location>
</feature>
<dbReference type="SMART" id="SM00015">
    <property type="entry name" value="IQ"/>
    <property type="match status" value="6"/>
</dbReference>
<evidence type="ECO:0000313" key="3">
    <source>
        <dbReference type="EMBL" id="CAH0375859.1"/>
    </source>
</evidence>
<comment type="caution">
    <text evidence="3">The sequence shown here is derived from an EMBL/GenBank/DDBJ whole genome shotgun (WGS) entry which is preliminary data.</text>
</comment>
<evidence type="ECO:0000256" key="1">
    <source>
        <dbReference type="SAM" id="MobiDB-lite"/>
    </source>
</evidence>
<name>A0A8J2SZ24_9STRA</name>
<dbReference type="Proteomes" id="UP000789595">
    <property type="component" value="Unassembled WGS sequence"/>
</dbReference>
<dbReference type="SUPFAM" id="SSF51045">
    <property type="entry name" value="WW domain"/>
    <property type="match status" value="2"/>
</dbReference>
<evidence type="ECO:0000259" key="2">
    <source>
        <dbReference type="PROSITE" id="PS50020"/>
    </source>
</evidence>
<dbReference type="Gene3D" id="2.20.70.10">
    <property type="match status" value="3"/>
</dbReference>
<feature type="domain" description="WW" evidence="2">
    <location>
        <begin position="980"/>
        <end position="1013"/>
    </location>
</feature>
<proteinExistence type="predicted"/>
<feature type="region of interest" description="Disordered" evidence="1">
    <location>
        <begin position="851"/>
        <end position="908"/>
    </location>
</feature>
<feature type="compositionally biased region" description="Polar residues" evidence="1">
    <location>
        <begin position="861"/>
        <end position="880"/>
    </location>
</feature>
<dbReference type="SMART" id="SM00456">
    <property type="entry name" value="WW"/>
    <property type="match status" value="3"/>
</dbReference>
<organism evidence="3 4">
    <name type="scientific">Pelagomonas calceolata</name>
    <dbReference type="NCBI Taxonomy" id="35677"/>
    <lineage>
        <taxon>Eukaryota</taxon>
        <taxon>Sar</taxon>
        <taxon>Stramenopiles</taxon>
        <taxon>Ochrophyta</taxon>
        <taxon>Pelagophyceae</taxon>
        <taxon>Pelagomonadales</taxon>
        <taxon>Pelagomonadaceae</taxon>
        <taxon>Pelagomonas</taxon>
    </lineage>
</organism>
<dbReference type="PROSITE" id="PS50020">
    <property type="entry name" value="WW_DOMAIN_2"/>
    <property type="match status" value="3"/>
</dbReference>
<dbReference type="PROSITE" id="PS50096">
    <property type="entry name" value="IQ"/>
    <property type="match status" value="1"/>
</dbReference>
<feature type="compositionally biased region" description="Basic and acidic residues" evidence="1">
    <location>
        <begin position="1"/>
        <end position="11"/>
    </location>
</feature>
<feature type="domain" description="WW" evidence="2">
    <location>
        <begin position="907"/>
        <end position="934"/>
    </location>
</feature>
<dbReference type="Pfam" id="PF00397">
    <property type="entry name" value="WW"/>
    <property type="match status" value="1"/>
</dbReference>
<accession>A0A8J2SZ24</accession>
<dbReference type="AlphaFoldDB" id="A0A8J2SZ24"/>
<dbReference type="CDD" id="cd00201">
    <property type="entry name" value="WW"/>
    <property type="match status" value="3"/>
</dbReference>
<reference evidence="3" key="1">
    <citation type="submission" date="2021-11" db="EMBL/GenBank/DDBJ databases">
        <authorList>
            <consortium name="Genoscope - CEA"/>
            <person name="William W."/>
        </authorList>
    </citation>
    <scope>NUCLEOTIDE SEQUENCE</scope>
</reference>
<dbReference type="InterPro" id="IPR000048">
    <property type="entry name" value="IQ_motif_EF-hand-BS"/>
</dbReference>
<dbReference type="InterPro" id="IPR036020">
    <property type="entry name" value="WW_dom_sf"/>
</dbReference>
<dbReference type="InterPro" id="IPR001202">
    <property type="entry name" value="WW_dom"/>
</dbReference>
<dbReference type="PROSITE" id="PS01159">
    <property type="entry name" value="WW_DOMAIN_1"/>
    <property type="match status" value="3"/>
</dbReference>
<protein>
    <recommendedName>
        <fullName evidence="2">WW domain-containing protein</fullName>
    </recommendedName>
</protein>
<feature type="region of interest" description="Disordered" evidence="1">
    <location>
        <begin position="194"/>
        <end position="225"/>
    </location>
</feature>
<gene>
    <name evidence="3" type="ORF">PECAL_5P04070</name>
</gene>
<keyword evidence="4" id="KW-1185">Reference proteome</keyword>
<feature type="compositionally biased region" description="Polar residues" evidence="1">
    <location>
        <begin position="896"/>
        <end position="908"/>
    </location>
</feature>